<dbReference type="Pfam" id="PF05658">
    <property type="entry name" value="YadA_head"/>
    <property type="match status" value="2"/>
</dbReference>
<comment type="caution">
    <text evidence="2">The sequence shown here is derived from an EMBL/GenBank/DDBJ whole genome shotgun (WGS) entry which is preliminary data.</text>
</comment>
<dbReference type="OrthoDB" id="8072944at2"/>
<reference evidence="2 3" key="1">
    <citation type="submission" date="2018-03" db="EMBL/GenBank/DDBJ databases">
        <title>The draft genome of Mesorhizobium soli JCM 19897.</title>
        <authorList>
            <person name="Li L."/>
            <person name="Liu L."/>
            <person name="Liang L."/>
            <person name="Wang T."/>
            <person name="Zhang X."/>
        </authorList>
    </citation>
    <scope>NUCLEOTIDE SEQUENCE [LARGE SCALE GENOMIC DNA]</scope>
    <source>
        <strain evidence="2 3">JCM 19897</strain>
    </source>
</reference>
<dbReference type="AlphaFoldDB" id="A0A2P7S0W8"/>
<feature type="domain" description="Trimeric autotransporter adhesin YadA-like head" evidence="1">
    <location>
        <begin position="210"/>
        <end position="234"/>
    </location>
</feature>
<proteinExistence type="predicted"/>
<keyword evidence="3" id="KW-1185">Reference proteome</keyword>
<accession>A0A2P7S0W8</accession>
<gene>
    <name evidence="2" type="ORF">C7I85_25685</name>
</gene>
<evidence type="ECO:0000313" key="3">
    <source>
        <dbReference type="Proteomes" id="UP000240653"/>
    </source>
</evidence>
<dbReference type="InterPro" id="IPR011049">
    <property type="entry name" value="Serralysin-like_metalloprot_C"/>
</dbReference>
<dbReference type="SUPFAM" id="SSF54523">
    <property type="entry name" value="Pili subunits"/>
    <property type="match status" value="1"/>
</dbReference>
<dbReference type="Gene3D" id="3.30.1300.30">
    <property type="entry name" value="GSPII I/J protein-like"/>
    <property type="match status" value="1"/>
</dbReference>
<sequence>MILKTTHLKALKRVTQWLLTQDEIAASLGGITVSQRIKWMAASVCLASLVMSGSSMAGGVCEVSGSAGFGPDAPGQSAFACGYEAVASGDGSTAVGTGAGRTNTGTQNVAVGFLAGSGVPGSRNTATGAGVGGPFGLDAGAGSFVEGNDNSAYGFVAGRFVSGDDNSAFGSQAGQHVTGSGNSAFGAGAGGNVNGHNNIAIGQGAGNDISASNTISIGLNATAGHENAVAIGAGVATTRNNQVAIGTDNSTYTLAGVASAASTAAQSGPTYLLTTDMEGNLAASTISGKQIQDTIVGLHRLSGEIDETRTEARQGIAAAIAMANAPMPSQVGKTSWATNVGHFKGSTAFGGSLTHRFDLDVPMAFSAGYSYGGGTSHAFRVGLMGEF</sequence>
<dbReference type="InterPro" id="IPR008640">
    <property type="entry name" value="Adhesin_Head_dom"/>
</dbReference>
<dbReference type="Proteomes" id="UP000240653">
    <property type="component" value="Unassembled WGS sequence"/>
</dbReference>
<organism evidence="2 3">
    <name type="scientific">Pseudaminobacter soli</name>
    <name type="common">ex Li et al. 2025</name>
    <dbReference type="NCBI Taxonomy" id="1295366"/>
    <lineage>
        <taxon>Bacteria</taxon>
        <taxon>Pseudomonadati</taxon>
        <taxon>Pseudomonadota</taxon>
        <taxon>Alphaproteobacteria</taxon>
        <taxon>Hyphomicrobiales</taxon>
        <taxon>Phyllobacteriaceae</taxon>
        <taxon>Pseudaminobacter</taxon>
    </lineage>
</organism>
<name>A0A2P7S0W8_9HYPH</name>
<dbReference type="GO" id="GO:0019867">
    <property type="term" value="C:outer membrane"/>
    <property type="evidence" value="ECO:0007669"/>
    <property type="project" value="InterPro"/>
</dbReference>
<feature type="domain" description="Trimeric autotransporter adhesin YadA-like head" evidence="1">
    <location>
        <begin position="73"/>
        <end position="99"/>
    </location>
</feature>
<dbReference type="Gene3D" id="2.150.10.10">
    <property type="entry name" value="Serralysin-like metalloprotease, C-terminal"/>
    <property type="match status" value="1"/>
</dbReference>
<dbReference type="EMBL" id="PXYL01000020">
    <property type="protein sequence ID" value="PSJ56109.1"/>
    <property type="molecule type" value="Genomic_DNA"/>
</dbReference>
<protein>
    <recommendedName>
        <fullName evidence="1">Trimeric autotransporter adhesin YadA-like head domain-containing protein</fullName>
    </recommendedName>
</protein>
<evidence type="ECO:0000259" key="1">
    <source>
        <dbReference type="Pfam" id="PF05658"/>
    </source>
</evidence>
<evidence type="ECO:0000313" key="2">
    <source>
        <dbReference type="EMBL" id="PSJ56109.1"/>
    </source>
</evidence>
<dbReference type="InterPro" id="IPR045584">
    <property type="entry name" value="Pilin-like"/>
</dbReference>